<dbReference type="SUPFAM" id="SSF103473">
    <property type="entry name" value="MFS general substrate transporter"/>
    <property type="match status" value="1"/>
</dbReference>
<sequence length="591" mass="64982">MKYVERIFDELGHFKRFQACLYFAAVFQAVACGIHYLASVFLVVTPKFLCGAPDNVTGVLFENHSAGALADIWRHFAPGSGPVVVRTAAGEQWELSQCRRALRINPTDFTYHFAGNKSMQSCAGRFSYDLSEIQQSIVTDWDLVCEKEWLAKFCQPTFMLGVLIGAVVFGDIADRLGRRPILMLTSLCQFAFGVCVAFTGDYYTFVVIRFLLAMVSSGYLVVVFVYVTEFTGIKVRTWTSMHVHAAFAVGVMVVALVGHLIRVWWLYQVVLSLSTIPFILVCWKLPETPFYLLAKGRLKEAQELLDQMAYYNGASNPVMVSDLMEPDAAILLDGEGKASNGKTERKLSILDLFCSWRMAGRTLTVWAVWFIGSLGYYVFSLNSVNLGGNQYVNLFLAGAVELPSYLVGCFAMDKVGRKRTCAPSLLLSGAACMLIIAVPKDFEVLTIILSMMGKFAIAIAFGLIYLYTCELYPTIIRSLAVGSGSMMCRVGSVVAPFCVYLSDVWVHLPQLIVGILAFAIGVLTLLLPETLGKPLTSTLEEAEALASTPAKKPPQQQAQEMRHRAPLDAKADGLDIDVLDQDASGAKGNLS</sequence>
<evidence type="ECO:0000256" key="8">
    <source>
        <dbReference type="ARBA" id="ARBA00023180"/>
    </source>
</evidence>
<dbReference type="InterPro" id="IPR005828">
    <property type="entry name" value="MFS_sugar_transport-like"/>
</dbReference>
<proteinExistence type="inferred from homology"/>
<evidence type="ECO:0000256" key="12">
    <source>
        <dbReference type="SAM" id="Phobius"/>
    </source>
</evidence>
<reference evidence="14" key="1">
    <citation type="submission" date="2025-08" db="UniProtKB">
        <authorList>
            <consortium name="Ensembl"/>
        </authorList>
    </citation>
    <scope>IDENTIFICATION</scope>
</reference>
<comment type="subcellular location">
    <subcellularLocation>
        <location evidence="1">Membrane</location>
        <topology evidence="1">Multi-pass membrane protein</topology>
    </subcellularLocation>
</comment>
<evidence type="ECO:0000256" key="7">
    <source>
        <dbReference type="ARBA" id="ARBA00023136"/>
    </source>
</evidence>
<dbReference type="GO" id="GO:0006811">
    <property type="term" value="P:monoatomic ion transport"/>
    <property type="evidence" value="ECO:0007669"/>
    <property type="project" value="UniProtKB-KW"/>
</dbReference>
<keyword evidence="6" id="KW-0406">Ion transport</keyword>
<dbReference type="RefSeq" id="XP_023692997.1">
    <property type="nucleotide sequence ID" value="XM_023837229.2"/>
</dbReference>
<feature type="transmembrane region" description="Helical" evidence="12">
    <location>
        <begin position="363"/>
        <end position="379"/>
    </location>
</feature>
<evidence type="ECO:0000256" key="11">
    <source>
        <dbReference type="SAM" id="MobiDB-lite"/>
    </source>
</evidence>
<feature type="transmembrane region" description="Helical" evidence="12">
    <location>
        <begin position="479"/>
        <end position="502"/>
    </location>
</feature>
<evidence type="ECO:0000259" key="13">
    <source>
        <dbReference type="PROSITE" id="PS50850"/>
    </source>
</evidence>
<keyword evidence="3" id="KW-0813">Transport</keyword>
<feature type="transmembrane region" description="Helical" evidence="12">
    <location>
        <begin position="149"/>
        <end position="169"/>
    </location>
</feature>
<dbReference type="FunFam" id="1.20.1250.20:FF:000154">
    <property type="entry name" value="Solute carrier family 22 member 16"/>
    <property type="match status" value="1"/>
</dbReference>
<dbReference type="GeneTree" id="ENSGT00940000160723"/>
<evidence type="ECO:0000256" key="2">
    <source>
        <dbReference type="ARBA" id="ARBA00009203"/>
    </source>
</evidence>
<organism evidence="14 15">
    <name type="scientific">Paramormyrops kingsleyae</name>
    <dbReference type="NCBI Taxonomy" id="1676925"/>
    <lineage>
        <taxon>Eukaryota</taxon>
        <taxon>Metazoa</taxon>
        <taxon>Chordata</taxon>
        <taxon>Craniata</taxon>
        <taxon>Vertebrata</taxon>
        <taxon>Euteleostomi</taxon>
        <taxon>Actinopterygii</taxon>
        <taxon>Neopterygii</taxon>
        <taxon>Teleostei</taxon>
        <taxon>Osteoglossocephala</taxon>
        <taxon>Osteoglossomorpha</taxon>
        <taxon>Osteoglossiformes</taxon>
        <taxon>Mormyridae</taxon>
        <taxon>Paramormyrops</taxon>
    </lineage>
</organism>
<dbReference type="OrthoDB" id="2261376at2759"/>
<feature type="transmembrane region" description="Helical" evidence="12">
    <location>
        <begin position="391"/>
        <end position="408"/>
    </location>
</feature>
<dbReference type="Proteomes" id="UP000261540">
    <property type="component" value="Unplaced"/>
</dbReference>
<evidence type="ECO:0000256" key="4">
    <source>
        <dbReference type="ARBA" id="ARBA00022692"/>
    </source>
</evidence>
<dbReference type="GeneID" id="111856911"/>
<feature type="region of interest" description="Disordered" evidence="11">
    <location>
        <begin position="543"/>
        <end position="565"/>
    </location>
</feature>
<feature type="transmembrane region" description="Helical" evidence="12">
    <location>
        <begin position="206"/>
        <end position="227"/>
    </location>
</feature>
<evidence type="ECO:0000256" key="3">
    <source>
        <dbReference type="ARBA" id="ARBA00022448"/>
    </source>
</evidence>
<keyword evidence="7 12" id="KW-0472">Membrane</keyword>
<keyword evidence="5 12" id="KW-1133">Transmembrane helix</keyword>
<feature type="transmembrane region" description="Helical" evidence="12">
    <location>
        <begin position="508"/>
        <end position="527"/>
    </location>
</feature>
<dbReference type="InterPro" id="IPR020846">
    <property type="entry name" value="MFS_dom"/>
</dbReference>
<name>A0A3B3SU74_9TELE</name>
<dbReference type="GO" id="GO:0022857">
    <property type="term" value="F:transmembrane transporter activity"/>
    <property type="evidence" value="ECO:0007669"/>
    <property type="project" value="InterPro"/>
</dbReference>
<feature type="compositionally biased region" description="Low complexity" evidence="11">
    <location>
        <begin position="549"/>
        <end position="559"/>
    </location>
</feature>
<dbReference type="Pfam" id="PF00083">
    <property type="entry name" value="Sugar_tr"/>
    <property type="match status" value="1"/>
</dbReference>
<evidence type="ECO:0000256" key="9">
    <source>
        <dbReference type="ARBA" id="ARBA00072104"/>
    </source>
</evidence>
<dbReference type="CTD" id="85413"/>
<accession>A0A3B3SU74</accession>
<dbReference type="Gene3D" id="1.20.1250.20">
    <property type="entry name" value="MFS general substrate transporter like domains"/>
    <property type="match status" value="1"/>
</dbReference>
<feature type="transmembrane region" description="Helical" evidence="12">
    <location>
        <begin position="181"/>
        <end position="200"/>
    </location>
</feature>
<feature type="transmembrane region" description="Helical" evidence="12">
    <location>
        <begin position="264"/>
        <end position="283"/>
    </location>
</feature>
<dbReference type="KEGG" id="pki:111856911"/>
<dbReference type="AlphaFoldDB" id="A0A3B3SU74"/>
<dbReference type="InterPro" id="IPR036259">
    <property type="entry name" value="MFS_trans_sf"/>
</dbReference>
<keyword evidence="15" id="KW-1185">Reference proteome</keyword>
<feature type="transmembrane region" description="Helical" evidence="12">
    <location>
        <begin position="21"/>
        <end position="44"/>
    </location>
</feature>
<feature type="transmembrane region" description="Helical" evidence="12">
    <location>
        <begin position="239"/>
        <end position="258"/>
    </location>
</feature>
<protein>
    <recommendedName>
        <fullName evidence="9">Solute carrier family 22 member 16</fullName>
    </recommendedName>
    <alternativeName>
        <fullName evidence="10">Carnitine transporter 2</fullName>
    </alternativeName>
</protein>
<feature type="transmembrane region" description="Helical" evidence="12">
    <location>
        <begin position="420"/>
        <end position="438"/>
    </location>
</feature>
<dbReference type="GO" id="GO:0016020">
    <property type="term" value="C:membrane"/>
    <property type="evidence" value="ECO:0007669"/>
    <property type="project" value="UniProtKB-SubCell"/>
</dbReference>
<feature type="domain" description="Major facilitator superfamily (MFS) profile" evidence="13">
    <location>
        <begin position="110"/>
        <end position="531"/>
    </location>
</feature>
<comment type="similarity">
    <text evidence="2">Belongs to the major facilitator (TC 2.A.1) superfamily. Organic cation transporter (TC 2.A.1.19) family.</text>
</comment>
<dbReference type="PROSITE" id="PS50850">
    <property type="entry name" value="MFS"/>
    <property type="match status" value="1"/>
</dbReference>
<reference evidence="14" key="2">
    <citation type="submission" date="2025-09" db="UniProtKB">
        <authorList>
            <consortium name="Ensembl"/>
        </authorList>
    </citation>
    <scope>IDENTIFICATION</scope>
</reference>
<evidence type="ECO:0000256" key="5">
    <source>
        <dbReference type="ARBA" id="ARBA00022989"/>
    </source>
</evidence>
<keyword evidence="8" id="KW-0325">Glycoprotein</keyword>
<evidence type="ECO:0000313" key="15">
    <source>
        <dbReference type="Proteomes" id="UP000261540"/>
    </source>
</evidence>
<evidence type="ECO:0000313" key="14">
    <source>
        <dbReference type="Ensembl" id="ENSPKIP00000033905.1"/>
    </source>
</evidence>
<feature type="transmembrane region" description="Helical" evidence="12">
    <location>
        <begin position="444"/>
        <end position="467"/>
    </location>
</feature>
<dbReference type="PANTHER" id="PTHR24064">
    <property type="entry name" value="SOLUTE CARRIER FAMILY 22 MEMBER"/>
    <property type="match status" value="1"/>
</dbReference>
<dbReference type="STRING" id="1676925.ENSPKIP00000033905"/>
<dbReference type="CDD" id="cd17375">
    <property type="entry name" value="MFS_SLC22A16_CT2"/>
    <property type="match status" value="1"/>
</dbReference>
<evidence type="ECO:0000256" key="6">
    <source>
        <dbReference type="ARBA" id="ARBA00023065"/>
    </source>
</evidence>
<evidence type="ECO:0000256" key="10">
    <source>
        <dbReference type="ARBA" id="ARBA00082592"/>
    </source>
</evidence>
<keyword evidence="4 12" id="KW-0812">Transmembrane</keyword>
<evidence type="ECO:0000256" key="1">
    <source>
        <dbReference type="ARBA" id="ARBA00004141"/>
    </source>
</evidence>
<dbReference type="Ensembl" id="ENSPKIT00000014801.1">
    <property type="protein sequence ID" value="ENSPKIP00000033905.1"/>
    <property type="gene ID" value="ENSPKIG00000013446.1"/>
</dbReference>